<evidence type="ECO:0000313" key="1">
    <source>
        <dbReference type="EMBL" id="MDF9407877.1"/>
    </source>
</evidence>
<keyword evidence="2" id="KW-1185">Reference proteome</keyword>
<dbReference type="RefSeq" id="WP_277443127.1">
    <property type="nucleotide sequence ID" value="NZ_JAKOAV010000007.1"/>
</dbReference>
<organism evidence="1 2">
    <name type="scientific">Pelotomaculum isophthalicicum JI</name>
    <dbReference type="NCBI Taxonomy" id="947010"/>
    <lineage>
        <taxon>Bacteria</taxon>
        <taxon>Bacillati</taxon>
        <taxon>Bacillota</taxon>
        <taxon>Clostridia</taxon>
        <taxon>Eubacteriales</taxon>
        <taxon>Desulfotomaculaceae</taxon>
        <taxon>Pelotomaculum</taxon>
    </lineage>
</organism>
<name>A0A9X4H4U4_9FIRM</name>
<dbReference type="EMBL" id="JAKOAV010000007">
    <property type="protein sequence ID" value="MDF9407877.1"/>
    <property type="molecule type" value="Genomic_DNA"/>
</dbReference>
<dbReference type="Proteomes" id="UP001154312">
    <property type="component" value="Unassembled WGS sequence"/>
</dbReference>
<comment type="caution">
    <text evidence="1">The sequence shown here is derived from an EMBL/GenBank/DDBJ whole genome shotgun (WGS) entry which is preliminary data.</text>
</comment>
<accession>A0A9X4H4U4</accession>
<proteinExistence type="predicted"/>
<evidence type="ECO:0000313" key="2">
    <source>
        <dbReference type="Proteomes" id="UP001154312"/>
    </source>
</evidence>
<gene>
    <name evidence="1" type="ORF">L7E55_05805</name>
</gene>
<dbReference type="AlphaFoldDB" id="A0A9X4H4U4"/>
<protein>
    <submittedName>
        <fullName evidence="1">Uncharacterized protein</fullName>
    </submittedName>
</protein>
<sequence length="388" mass="45044">MQAVLECLNKKQVMRNEDIFVLRDYIAKKYPDSGINERAKILANAVHKVIDRYLQEFNEKYRSQIKFNLLRRAVSKNYYGLNEDDIFKICIAIHNHEEDYTEALTKWVNNRQEIPVARETLIEFVNKVRRYAGDKLEHDWSLILEYLNSVEIEPEKRHLLSKLDLTKYISLLLERIAGVLPYVSGLLSKNKFYQAMTAFLLMSVFLTVQPLKNLPPSVPQIVVSNSAAVSKTRAHQPVTQPEILTDDLLYKEVNNSRLKQSLVNRNSILAEEPYFSVIIQSAKEFNINPIFLFAIAGQEQSLVPRQDKEAVLIANNPFNVYHSWVEYNTNIQDSARIASITISNLLWTKPEAVDPVTWINQHYCEDEQWRYGVSWFFKNLSNEVQGEG</sequence>
<reference evidence="1" key="1">
    <citation type="submission" date="2022-02" db="EMBL/GenBank/DDBJ databases">
        <authorList>
            <person name="Leng L."/>
        </authorList>
    </citation>
    <scope>NUCLEOTIDE SEQUENCE</scope>
    <source>
        <strain evidence="1">JI</strain>
    </source>
</reference>